<dbReference type="EMBL" id="CAFBMT010000008">
    <property type="protein sequence ID" value="CAB4934647.1"/>
    <property type="molecule type" value="Genomic_DNA"/>
</dbReference>
<proteinExistence type="inferred from homology"/>
<evidence type="ECO:0000313" key="6">
    <source>
        <dbReference type="EMBL" id="CAB4851722.1"/>
    </source>
</evidence>
<dbReference type="EMBL" id="CAESGF010000011">
    <property type="protein sequence ID" value="CAB4364187.1"/>
    <property type="molecule type" value="Genomic_DNA"/>
</dbReference>
<sequence length="174" mass="18703">MLAPLRFEGVAREVVHGLKYRNRRSVAKVLAALMVRRLHVGRVDVVTWAPTSASRSRTRGYDQAELLARAVAHELGVPCRRLLYRSHGPAQTGHTRAERLNAPQFRARPVSPHLRVLLVDDVVTTGATLCAARDALLGAGISEVVCVAAAATPDRASSTSAVRSGWAPSLARAS</sequence>
<evidence type="ECO:0000313" key="3">
    <source>
        <dbReference type="EMBL" id="CAB4364187.1"/>
    </source>
</evidence>
<dbReference type="PANTHER" id="PTHR47505:SF1">
    <property type="entry name" value="DNA UTILIZATION PROTEIN YHGH"/>
    <property type="match status" value="1"/>
</dbReference>
<dbReference type="InterPro" id="IPR051910">
    <property type="entry name" value="ComF/GntX_DNA_util-trans"/>
</dbReference>
<dbReference type="EMBL" id="CAFBIY010000092">
    <property type="protein sequence ID" value="CAB4851722.1"/>
    <property type="molecule type" value="Genomic_DNA"/>
</dbReference>
<evidence type="ECO:0000259" key="2">
    <source>
        <dbReference type="Pfam" id="PF00156"/>
    </source>
</evidence>
<name>A0A6J7C0Z0_9ZZZZ</name>
<dbReference type="EMBL" id="CAFAAV010000250">
    <property type="protein sequence ID" value="CAB4834106.1"/>
    <property type="molecule type" value="Genomic_DNA"/>
</dbReference>
<evidence type="ECO:0000313" key="4">
    <source>
        <dbReference type="EMBL" id="CAB4703515.1"/>
    </source>
</evidence>
<protein>
    <submittedName>
        <fullName evidence="6">Unannotated protein</fullName>
    </submittedName>
</protein>
<reference evidence="6" key="1">
    <citation type="submission" date="2020-05" db="EMBL/GenBank/DDBJ databases">
        <authorList>
            <person name="Chiriac C."/>
            <person name="Salcher M."/>
            <person name="Ghai R."/>
            <person name="Kavagutti S V."/>
        </authorList>
    </citation>
    <scope>NUCLEOTIDE SEQUENCE</scope>
</reference>
<evidence type="ECO:0000313" key="5">
    <source>
        <dbReference type="EMBL" id="CAB4834106.1"/>
    </source>
</evidence>
<dbReference type="Gene3D" id="3.40.50.2020">
    <property type="match status" value="1"/>
</dbReference>
<dbReference type="AlphaFoldDB" id="A0A6J7C0Z0"/>
<dbReference type="InterPro" id="IPR000836">
    <property type="entry name" value="PRTase_dom"/>
</dbReference>
<evidence type="ECO:0000256" key="1">
    <source>
        <dbReference type="ARBA" id="ARBA00008007"/>
    </source>
</evidence>
<accession>A0A6J7C0Z0</accession>
<dbReference type="Pfam" id="PF00156">
    <property type="entry name" value="Pribosyltran"/>
    <property type="match status" value="1"/>
</dbReference>
<dbReference type="InterPro" id="IPR029057">
    <property type="entry name" value="PRTase-like"/>
</dbReference>
<dbReference type="SUPFAM" id="SSF53271">
    <property type="entry name" value="PRTase-like"/>
    <property type="match status" value="1"/>
</dbReference>
<comment type="similarity">
    <text evidence="1">Belongs to the ComF/GntX family.</text>
</comment>
<dbReference type="PANTHER" id="PTHR47505">
    <property type="entry name" value="DNA UTILIZATION PROTEIN YHGH"/>
    <property type="match status" value="1"/>
</dbReference>
<dbReference type="EMBL" id="CAEZYF010000001">
    <property type="protein sequence ID" value="CAB4703515.1"/>
    <property type="molecule type" value="Genomic_DNA"/>
</dbReference>
<evidence type="ECO:0000313" key="7">
    <source>
        <dbReference type="EMBL" id="CAB4934647.1"/>
    </source>
</evidence>
<feature type="domain" description="Phosphoribosyltransferase" evidence="2">
    <location>
        <begin position="65"/>
        <end position="162"/>
    </location>
</feature>
<organism evidence="6">
    <name type="scientific">freshwater metagenome</name>
    <dbReference type="NCBI Taxonomy" id="449393"/>
    <lineage>
        <taxon>unclassified sequences</taxon>
        <taxon>metagenomes</taxon>
        <taxon>ecological metagenomes</taxon>
    </lineage>
</organism>
<dbReference type="CDD" id="cd06223">
    <property type="entry name" value="PRTases_typeI"/>
    <property type="match status" value="1"/>
</dbReference>
<gene>
    <name evidence="4" type="ORF">UFOPK2656_00205</name>
    <name evidence="5" type="ORF">UFOPK3099_02485</name>
    <name evidence="6" type="ORF">UFOPK3267_01680</name>
    <name evidence="7" type="ORF">UFOPK3651_01714</name>
    <name evidence="3" type="ORF">UFOPK4189_01953</name>
</gene>